<dbReference type="GO" id="GO:0005789">
    <property type="term" value="C:endoplasmic reticulum membrane"/>
    <property type="evidence" value="ECO:0007669"/>
    <property type="project" value="TreeGrafter"/>
</dbReference>
<gene>
    <name evidence="9" type="ORF">M408DRAFT_326296</name>
</gene>
<evidence type="ECO:0000256" key="5">
    <source>
        <dbReference type="SAM" id="MobiDB-lite"/>
    </source>
</evidence>
<dbReference type="PANTHER" id="PTHR10984">
    <property type="entry name" value="ENDOPLASMIC RETICULUM-GOLGI INTERMEDIATE COMPARTMENT PROTEIN"/>
    <property type="match status" value="1"/>
</dbReference>
<reference evidence="10" key="2">
    <citation type="submission" date="2015-01" db="EMBL/GenBank/DDBJ databases">
        <title>Evolutionary Origins and Diversification of the Mycorrhizal Mutualists.</title>
        <authorList>
            <consortium name="DOE Joint Genome Institute"/>
            <consortium name="Mycorrhizal Genomics Consortium"/>
            <person name="Kohler A."/>
            <person name="Kuo A."/>
            <person name="Nagy L.G."/>
            <person name="Floudas D."/>
            <person name="Copeland A."/>
            <person name="Barry K.W."/>
            <person name="Cichocki N."/>
            <person name="Veneault-Fourrey C."/>
            <person name="LaButti K."/>
            <person name="Lindquist E.A."/>
            <person name="Lipzen A."/>
            <person name="Lundell T."/>
            <person name="Morin E."/>
            <person name="Murat C."/>
            <person name="Riley R."/>
            <person name="Ohm R."/>
            <person name="Sun H."/>
            <person name="Tunlid A."/>
            <person name="Henrissat B."/>
            <person name="Grigoriev I.V."/>
            <person name="Hibbett D.S."/>
            <person name="Martin F."/>
        </authorList>
    </citation>
    <scope>NUCLEOTIDE SEQUENCE [LARGE SCALE GENOMIC DNA]</scope>
    <source>
        <strain evidence="10">MAFF 305830</strain>
    </source>
</reference>
<evidence type="ECO:0000256" key="1">
    <source>
        <dbReference type="ARBA" id="ARBA00004370"/>
    </source>
</evidence>
<feature type="compositionally biased region" description="Low complexity" evidence="5">
    <location>
        <begin position="405"/>
        <end position="419"/>
    </location>
</feature>
<evidence type="ECO:0000313" key="9">
    <source>
        <dbReference type="EMBL" id="KIM33624.1"/>
    </source>
</evidence>
<dbReference type="HOGENOM" id="CLU_034705_2_1_1"/>
<dbReference type="PANTHER" id="PTHR10984:SF81">
    <property type="entry name" value="ER-DERIVED VESICLES PROTEIN ERV41"/>
    <property type="match status" value="1"/>
</dbReference>
<feature type="transmembrane region" description="Helical" evidence="6">
    <location>
        <begin position="312"/>
        <end position="331"/>
    </location>
</feature>
<dbReference type="Pfam" id="PF07970">
    <property type="entry name" value="COPIIcoated_ERV"/>
    <property type="match status" value="1"/>
</dbReference>
<evidence type="ECO:0008006" key="11">
    <source>
        <dbReference type="Google" id="ProtNLM"/>
    </source>
</evidence>
<dbReference type="GO" id="GO:0006890">
    <property type="term" value="P:retrograde vesicle-mediated transport, Golgi to endoplasmic reticulum"/>
    <property type="evidence" value="ECO:0007669"/>
    <property type="project" value="TreeGrafter"/>
</dbReference>
<evidence type="ECO:0000259" key="8">
    <source>
        <dbReference type="Pfam" id="PF13850"/>
    </source>
</evidence>
<dbReference type="InterPro" id="IPR045888">
    <property type="entry name" value="Erv"/>
</dbReference>
<feature type="domain" description="Endoplasmic reticulum vesicle transporter N-terminal" evidence="8">
    <location>
        <begin position="19"/>
        <end position="106"/>
    </location>
</feature>
<protein>
    <recommendedName>
        <fullName evidence="11">Endoplasmic reticulum vesicle transporter C-terminal domain-containing protein</fullName>
    </recommendedName>
</protein>
<keyword evidence="3 6" id="KW-1133">Transmembrane helix</keyword>
<evidence type="ECO:0000256" key="6">
    <source>
        <dbReference type="SAM" id="Phobius"/>
    </source>
</evidence>
<organism evidence="9 10">
    <name type="scientific">Serendipita vermifera MAFF 305830</name>
    <dbReference type="NCBI Taxonomy" id="933852"/>
    <lineage>
        <taxon>Eukaryota</taxon>
        <taxon>Fungi</taxon>
        <taxon>Dikarya</taxon>
        <taxon>Basidiomycota</taxon>
        <taxon>Agaricomycotina</taxon>
        <taxon>Agaricomycetes</taxon>
        <taxon>Sebacinales</taxon>
        <taxon>Serendipitaceae</taxon>
        <taxon>Serendipita</taxon>
    </lineage>
</organism>
<dbReference type="Proteomes" id="UP000054097">
    <property type="component" value="Unassembled WGS sequence"/>
</dbReference>
<evidence type="ECO:0000259" key="7">
    <source>
        <dbReference type="Pfam" id="PF07970"/>
    </source>
</evidence>
<dbReference type="GO" id="GO:0000139">
    <property type="term" value="C:Golgi membrane"/>
    <property type="evidence" value="ECO:0007669"/>
    <property type="project" value="TreeGrafter"/>
</dbReference>
<dbReference type="STRING" id="933852.A0A0C3BNH8"/>
<feature type="transmembrane region" description="Helical" evidence="6">
    <location>
        <begin position="38"/>
        <end position="55"/>
    </location>
</feature>
<feature type="compositionally biased region" description="Low complexity" evidence="5">
    <location>
        <begin position="453"/>
        <end position="481"/>
    </location>
</feature>
<dbReference type="OrthoDB" id="5541786at2759"/>
<keyword evidence="2 6" id="KW-0812">Transmembrane</keyword>
<dbReference type="InterPro" id="IPR012936">
    <property type="entry name" value="Erv_C"/>
</dbReference>
<feature type="compositionally biased region" description="Polar residues" evidence="5">
    <location>
        <begin position="381"/>
        <end position="390"/>
    </location>
</feature>
<keyword evidence="4 6" id="KW-0472">Membrane</keyword>
<evidence type="ECO:0000256" key="4">
    <source>
        <dbReference type="ARBA" id="ARBA00023136"/>
    </source>
</evidence>
<dbReference type="AlphaFoldDB" id="A0A0C3BNH8"/>
<sequence>MASLDDKSLLEQLDAIAPIKSFDAFPKIPSNYKSRTRFGGVMTIFVVTLSFLLVLNDIGEFIWGWSDYEFAVDRDTHRSLDINVDIIVNSPCSTLSIDLRDAVGDRLHLSDSFVRDGTTFDIGQAHDFKEHQRKISTREVVAASRRSRGFFSMFKASRPEFRPTYNHVPDANACRIYGSVSVRKLTGNLHITSFGHGYETQGHGHTDHNKINMSHIIQEFSFGSYYPDITQPLDYSFESTDKPFVAFQYFITVVPTTYIAPRSSPLHTYQYSVTHYVKEIEHARGTPGIFFKYDIDPVALEIHQRTTSLTQFLVRIVGVIGGVWVCFGWGIKVASKVSQKAGLIRSEDDNEPITAEVTGMSTKKRWGGSSLNLRRRDGDHGSTSPWSTPMGTPAYGGSFSAQGAPSPYSSTFSHSRPSSPYAPLSAQSTNGAYPVPPPSRGGGSFGFPPSPGPTSSTHLAPASPYAPSSGFPSASSPGFPASPLPGQATFSPGSLAPPGSAGLAGGSGSNGGLYVPSSPLPTSPASAGGFATQQQQRSRPNSLVGTPPPPRKSSTLRNEKKDD</sequence>
<dbReference type="Pfam" id="PF13850">
    <property type="entry name" value="ERGIC_N"/>
    <property type="match status" value="1"/>
</dbReference>
<keyword evidence="10" id="KW-1185">Reference proteome</keyword>
<dbReference type="GO" id="GO:0030134">
    <property type="term" value="C:COPII-coated ER to Golgi transport vesicle"/>
    <property type="evidence" value="ECO:0007669"/>
    <property type="project" value="TreeGrafter"/>
</dbReference>
<evidence type="ECO:0000313" key="10">
    <source>
        <dbReference type="Proteomes" id="UP000054097"/>
    </source>
</evidence>
<dbReference type="GO" id="GO:0006888">
    <property type="term" value="P:endoplasmic reticulum to Golgi vesicle-mediated transport"/>
    <property type="evidence" value="ECO:0007669"/>
    <property type="project" value="TreeGrafter"/>
</dbReference>
<name>A0A0C3BNH8_SERVB</name>
<comment type="subcellular location">
    <subcellularLocation>
        <location evidence="1">Membrane</location>
    </subcellularLocation>
</comment>
<proteinExistence type="predicted"/>
<feature type="domain" description="Endoplasmic reticulum vesicle transporter C-terminal" evidence="7">
    <location>
        <begin position="172"/>
        <end position="328"/>
    </location>
</feature>
<feature type="compositionally biased region" description="Polar residues" evidence="5">
    <location>
        <begin position="531"/>
        <end position="544"/>
    </location>
</feature>
<evidence type="ECO:0000256" key="2">
    <source>
        <dbReference type="ARBA" id="ARBA00022692"/>
    </source>
</evidence>
<reference evidence="9 10" key="1">
    <citation type="submission" date="2014-04" db="EMBL/GenBank/DDBJ databases">
        <authorList>
            <consortium name="DOE Joint Genome Institute"/>
            <person name="Kuo A."/>
            <person name="Zuccaro A."/>
            <person name="Kohler A."/>
            <person name="Nagy L.G."/>
            <person name="Floudas D."/>
            <person name="Copeland A."/>
            <person name="Barry K.W."/>
            <person name="Cichocki N."/>
            <person name="Veneault-Fourrey C."/>
            <person name="LaButti K."/>
            <person name="Lindquist E.A."/>
            <person name="Lipzen A."/>
            <person name="Lundell T."/>
            <person name="Morin E."/>
            <person name="Murat C."/>
            <person name="Sun H."/>
            <person name="Tunlid A."/>
            <person name="Henrissat B."/>
            <person name="Grigoriev I.V."/>
            <person name="Hibbett D.S."/>
            <person name="Martin F."/>
            <person name="Nordberg H.P."/>
            <person name="Cantor M.N."/>
            <person name="Hua S.X."/>
        </authorList>
    </citation>
    <scope>NUCLEOTIDE SEQUENCE [LARGE SCALE GENOMIC DNA]</scope>
    <source>
        <strain evidence="9 10">MAFF 305830</strain>
    </source>
</reference>
<dbReference type="InterPro" id="IPR039542">
    <property type="entry name" value="Erv_N"/>
</dbReference>
<feature type="compositionally biased region" description="Gly residues" evidence="5">
    <location>
        <begin position="502"/>
        <end position="511"/>
    </location>
</feature>
<accession>A0A0C3BNH8</accession>
<dbReference type="EMBL" id="KN824278">
    <property type="protein sequence ID" value="KIM33624.1"/>
    <property type="molecule type" value="Genomic_DNA"/>
</dbReference>
<evidence type="ECO:0000256" key="3">
    <source>
        <dbReference type="ARBA" id="ARBA00022989"/>
    </source>
</evidence>
<feature type="region of interest" description="Disordered" evidence="5">
    <location>
        <begin position="354"/>
        <end position="563"/>
    </location>
</feature>
<feature type="compositionally biased region" description="Low complexity" evidence="5">
    <location>
        <begin position="491"/>
        <end position="501"/>
    </location>
</feature>